<comment type="caution">
    <text evidence="7">The sequence shown here is derived from an EMBL/GenBank/DDBJ whole genome shotgun (WGS) entry which is preliminary data.</text>
</comment>
<dbReference type="Proteomes" id="UP000077763">
    <property type="component" value="Unassembled WGS sequence"/>
</dbReference>
<feature type="transmembrane region" description="Helical" evidence="6">
    <location>
        <begin position="125"/>
        <end position="145"/>
    </location>
</feature>
<feature type="transmembrane region" description="Helical" evidence="6">
    <location>
        <begin position="17"/>
        <end position="38"/>
    </location>
</feature>
<dbReference type="EMBL" id="LUUH01000062">
    <property type="protein sequence ID" value="OAI02387.1"/>
    <property type="molecule type" value="Genomic_DNA"/>
</dbReference>
<evidence type="ECO:0008006" key="9">
    <source>
        <dbReference type="Google" id="ProtNLM"/>
    </source>
</evidence>
<sequence>MGNSRVARTIKNAKISLIFYFLLLVITFFSRSVFIKYLGADYVGLTSTMMNIMGFLNLAEMGFSSVVAFALYKPLFDNDLASVGEVLSVFGYVYNRIGFIILICGAIIAVFLPGFFKGSGFSDEIIWATYFTYLTTTLLGFFVNYKEVLLAADQKNFIKVKTFNVVKIVKISTQILCLICVDYGVYGWLLLEFLFLSVYSIFINLQIKRLYPQLSSTARSGKALKDKYSFIYQKARQAFFHKFSSIVLQQTGGILIYMYSNLSMVTRYANYTLITSSIYTLLSSVFDSTNAAVGNLVAEKDDKKILSVFWELQVSRYWIATCMVYVTYSTIDLFISVWLGADYILSFDIKIILMLNLFVMLTRKTNDEFISACGLFKDVWAPIAEALLNISVAIVAGNLFGIVGIPLGMLLSTLLIIGIWKPVFLYREFIPEKKRYYFLRVFKYILVSLGSIFIAEKFPVLYLYSGNKYFDLLSLGLEKTFAIFTISWIVYYVVALEMRRFTKRFSTMIRNKLFA</sequence>
<evidence type="ECO:0000256" key="3">
    <source>
        <dbReference type="ARBA" id="ARBA00022692"/>
    </source>
</evidence>
<evidence type="ECO:0000313" key="8">
    <source>
        <dbReference type="Proteomes" id="UP000077763"/>
    </source>
</evidence>
<dbReference type="AlphaFoldDB" id="A0A177M9I0"/>
<organism evidence="7 8">
    <name type="scientific">Methylomonas methanica</name>
    <dbReference type="NCBI Taxonomy" id="421"/>
    <lineage>
        <taxon>Bacteria</taxon>
        <taxon>Pseudomonadati</taxon>
        <taxon>Pseudomonadota</taxon>
        <taxon>Gammaproteobacteria</taxon>
        <taxon>Methylococcales</taxon>
        <taxon>Methylococcaceae</taxon>
        <taxon>Methylomonas</taxon>
    </lineage>
</organism>
<protein>
    <recommendedName>
        <fullName evidence="9">O-antigen/teichoic acid export membrane protein</fullName>
    </recommendedName>
</protein>
<keyword evidence="4 6" id="KW-1133">Transmembrane helix</keyword>
<dbReference type="InterPro" id="IPR050833">
    <property type="entry name" value="Poly_Biosynth_Transport"/>
</dbReference>
<reference evidence="7 8" key="1">
    <citation type="submission" date="2016-03" db="EMBL/GenBank/DDBJ databases">
        <authorList>
            <person name="Ploux O."/>
        </authorList>
    </citation>
    <scope>NUCLEOTIDE SEQUENCE [LARGE SCALE GENOMIC DNA]</scope>
    <source>
        <strain evidence="7 8">R-45371</strain>
    </source>
</reference>
<keyword evidence="3 6" id="KW-0812">Transmembrane</keyword>
<feature type="transmembrane region" description="Helical" evidence="6">
    <location>
        <begin position="185"/>
        <end position="205"/>
    </location>
</feature>
<feature type="transmembrane region" description="Helical" evidence="6">
    <location>
        <begin position="50"/>
        <end position="72"/>
    </location>
</feature>
<evidence type="ECO:0000256" key="5">
    <source>
        <dbReference type="ARBA" id="ARBA00023136"/>
    </source>
</evidence>
<evidence type="ECO:0000256" key="1">
    <source>
        <dbReference type="ARBA" id="ARBA00004651"/>
    </source>
</evidence>
<keyword evidence="5 6" id="KW-0472">Membrane</keyword>
<dbReference type="PANTHER" id="PTHR30250:SF26">
    <property type="entry name" value="PSMA PROTEIN"/>
    <property type="match status" value="1"/>
</dbReference>
<feature type="transmembrane region" description="Helical" evidence="6">
    <location>
        <begin position="480"/>
        <end position="498"/>
    </location>
</feature>
<proteinExistence type="predicted"/>
<evidence type="ECO:0000256" key="2">
    <source>
        <dbReference type="ARBA" id="ARBA00022475"/>
    </source>
</evidence>
<dbReference type="PANTHER" id="PTHR30250">
    <property type="entry name" value="PST FAMILY PREDICTED COLANIC ACID TRANSPORTER"/>
    <property type="match status" value="1"/>
</dbReference>
<dbReference type="GO" id="GO:0005886">
    <property type="term" value="C:plasma membrane"/>
    <property type="evidence" value="ECO:0007669"/>
    <property type="project" value="UniProtKB-SubCell"/>
</dbReference>
<comment type="subcellular location">
    <subcellularLocation>
        <location evidence="1">Cell membrane</location>
        <topology evidence="1">Multi-pass membrane protein</topology>
    </subcellularLocation>
</comment>
<feature type="transmembrane region" description="Helical" evidence="6">
    <location>
        <begin position="400"/>
        <end position="420"/>
    </location>
</feature>
<feature type="transmembrane region" description="Helical" evidence="6">
    <location>
        <begin position="92"/>
        <end position="113"/>
    </location>
</feature>
<feature type="transmembrane region" description="Helical" evidence="6">
    <location>
        <begin position="317"/>
        <end position="337"/>
    </location>
</feature>
<evidence type="ECO:0000313" key="7">
    <source>
        <dbReference type="EMBL" id="OAI02387.1"/>
    </source>
</evidence>
<keyword evidence="2" id="KW-1003">Cell membrane</keyword>
<feature type="transmembrane region" description="Helical" evidence="6">
    <location>
        <begin position="239"/>
        <end position="259"/>
    </location>
</feature>
<evidence type="ECO:0000256" key="4">
    <source>
        <dbReference type="ARBA" id="ARBA00022989"/>
    </source>
</evidence>
<evidence type="ECO:0000256" key="6">
    <source>
        <dbReference type="SAM" id="Phobius"/>
    </source>
</evidence>
<gene>
    <name evidence="7" type="ORF">A1353_16485</name>
</gene>
<feature type="transmembrane region" description="Helical" evidence="6">
    <location>
        <begin position="441"/>
        <end position="460"/>
    </location>
</feature>
<name>A0A177M9I0_METMH</name>
<accession>A0A177M9I0</accession>